<dbReference type="InterPro" id="IPR001932">
    <property type="entry name" value="PPM-type_phosphatase-like_dom"/>
</dbReference>
<dbReference type="Pfam" id="PF07228">
    <property type="entry name" value="SpoIIE"/>
    <property type="match status" value="1"/>
</dbReference>
<sequence length="124" mass="13835">SRTYLMRGGQLTRISKDHSLVMRLVDIGQITEEEIYTHPHRNAILRSLGEKPEVQTDTFPLRLAPGDALFLCSDGQWEMVHDPRMSEVITTVDDPQAACNQLVDEANANGGEDNITAVLVRFGE</sequence>
<dbReference type="PROSITE" id="PS51746">
    <property type="entry name" value="PPM_2"/>
    <property type="match status" value="1"/>
</dbReference>
<organism evidence="2">
    <name type="scientific">uncultured Chloroflexia bacterium</name>
    <dbReference type="NCBI Taxonomy" id="1672391"/>
    <lineage>
        <taxon>Bacteria</taxon>
        <taxon>Bacillati</taxon>
        <taxon>Chloroflexota</taxon>
        <taxon>Chloroflexia</taxon>
        <taxon>environmental samples</taxon>
    </lineage>
</organism>
<dbReference type="InterPro" id="IPR036457">
    <property type="entry name" value="PPM-type-like_dom_sf"/>
</dbReference>
<dbReference type="Gene3D" id="3.60.40.10">
    <property type="entry name" value="PPM-type phosphatase domain"/>
    <property type="match status" value="1"/>
</dbReference>
<dbReference type="EMBL" id="CADCTR010001193">
    <property type="protein sequence ID" value="CAA9285543.1"/>
    <property type="molecule type" value="Genomic_DNA"/>
</dbReference>
<reference evidence="2" key="1">
    <citation type="submission" date="2020-02" db="EMBL/GenBank/DDBJ databases">
        <authorList>
            <person name="Meier V. D."/>
        </authorList>
    </citation>
    <scope>NUCLEOTIDE SEQUENCE</scope>
    <source>
        <strain evidence="2">AVDCRST_MAG93</strain>
    </source>
</reference>
<gene>
    <name evidence="2" type="ORF">AVDCRST_MAG93-3500</name>
</gene>
<dbReference type="CDD" id="cd00143">
    <property type="entry name" value="PP2Cc"/>
    <property type="match status" value="1"/>
</dbReference>
<dbReference type="AlphaFoldDB" id="A0A6J4JRW8"/>
<dbReference type="SUPFAM" id="SSF81606">
    <property type="entry name" value="PP2C-like"/>
    <property type="match status" value="1"/>
</dbReference>
<feature type="non-terminal residue" evidence="2">
    <location>
        <position position="1"/>
    </location>
</feature>
<accession>A0A6J4JRW8</accession>
<feature type="domain" description="PPM-type phosphatase" evidence="1">
    <location>
        <begin position="1"/>
        <end position="122"/>
    </location>
</feature>
<name>A0A6J4JRW8_9CHLR</name>
<protein>
    <submittedName>
        <fullName evidence="2">Serine/threonine phosphatase</fullName>
    </submittedName>
</protein>
<proteinExistence type="predicted"/>
<evidence type="ECO:0000313" key="2">
    <source>
        <dbReference type="EMBL" id="CAA9285543.1"/>
    </source>
</evidence>
<evidence type="ECO:0000259" key="1">
    <source>
        <dbReference type="PROSITE" id="PS51746"/>
    </source>
</evidence>